<feature type="compositionally biased region" description="Pro residues" evidence="1">
    <location>
        <begin position="709"/>
        <end position="735"/>
    </location>
</feature>
<dbReference type="AlphaFoldDB" id="A0A150GFF8"/>
<feature type="domain" description="FAS1" evidence="2">
    <location>
        <begin position="953"/>
        <end position="1132"/>
    </location>
</feature>
<sequence>MFCATGALGQTTQYATPYAFIAAQADMKLVKDCIDNMLPKNQVPWIGPKKQTFTLLLPTDEGLRGTLSALGLRITAEELCRDPSGPNNQTRNAVMRYHVLKGSRTRAQLLGNCKGGCVYDTMSGGRTMDDTVRVLTDPGVGTYFLGGSEANQVGYVTGRPPPPNPPPPPSPFAAFASLADFIRHRVSDLSRLSVAVDAAGLTERLSNPALQWTCFFPSDTAPQWDKVYEWPGGNATLLQQSYFVAGCREADVLMKPVVDPACRPAVRAYGERVVNMIVQHCVDRAGLPHITTASWSNASYVTAATFGRLLTRRAGDVFWITRGSNDTLVPDEQAFLLSTDGPGMRARDNVVAASVAHVVGAFLEYATPAPPPPPPPSPPPPTPSPPAPEFGSFALALSNSSYLSVTNQLVGLLNLTSAINNLDGTTCFFPSNRAWALFGADANDNGSLLDVAANGTAPPMAAGSIARRRAGLRRRVLLGARRSVVVTHADGDGGAAVARFCLAAGGVCAAARLGRRQLAEISNPHTDPLLWLDTLSWDVTLQTRGNVSSLTLLRNTVLNSCYNPPSANLSSTAGNVMARRLNETDGYAWETALGWTDVSGLLVVQTPFTGNCSNNATVGTVAGVQLASLGYCTQCTKYDNVSGSYSGCGNFTVYSLLTGGVSAYERGIITNNGYSRGRNPFVYWMPHDIVVGSTALLRGYIQIVDRIVQPPPSPPPPAPPSPRPLPPLPRPPPPLGSLKTLLDSTSSFTSCASRLFAARLFAPPGGASTDFVPSASLITYYDYVATFDTSGWTLFIPSDTACLAMLASKGLNVTTAIDSGIARSLLKNMFVPNGLYPTTTLTNDTVLTTDLGLYFDASGATSSLTFAVANGSVSVSQTFPGYATQTANLTGLSNFVVNLPAALGSSTREAAGYVHQISRMLFPDLRAPSPPPMPPPPSPPPMPPPSPPPPAFTSGLDAYLANYPELSILRSLMACTNLTAVWDAEIANASATFLAPSNTAWATYLPGQGFSLADAAPGGRMCNDTNLNSTARLLRAHLFVGAYPTSLLVVRPGQFSNIVQLSYFYPDEFFNYTATASATSNNSAAVTFSMSRPPTSASLVAGRFNTPIYSAVLPASASTRGVTVAHMINRPGAGPTQPGTFTAITVTGSALANSAIAVAAVANAAQPRAGPAIAVTGSAFSNSAIPVAAVANAAQPRAGPAVALTGSSAAELLATATASRVNNAANQVQGPLLDP</sequence>
<dbReference type="STRING" id="33097.A0A150GFF8"/>
<organism evidence="3 4">
    <name type="scientific">Gonium pectorale</name>
    <name type="common">Green alga</name>
    <dbReference type="NCBI Taxonomy" id="33097"/>
    <lineage>
        <taxon>Eukaryota</taxon>
        <taxon>Viridiplantae</taxon>
        <taxon>Chlorophyta</taxon>
        <taxon>core chlorophytes</taxon>
        <taxon>Chlorophyceae</taxon>
        <taxon>CS clade</taxon>
        <taxon>Chlamydomonadales</taxon>
        <taxon>Volvocaceae</taxon>
        <taxon>Gonium</taxon>
    </lineage>
</organism>
<proteinExistence type="predicted"/>
<feature type="region of interest" description="Disordered" evidence="1">
    <location>
        <begin position="924"/>
        <end position="953"/>
    </location>
</feature>
<dbReference type="Gene3D" id="2.30.180.10">
    <property type="entry name" value="FAS1 domain"/>
    <property type="match status" value="2"/>
</dbReference>
<keyword evidence="4" id="KW-1185">Reference proteome</keyword>
<evidence type="ECO:0000256" key="1">
    <source>
        <dbReference type="SAM" id="MobiDB-lite"/>
    </source>
</evidence>
<dbReference type="EMBL" id="LSYV01000027">
    <property type="protein sequence ID" value="KXZ48591.1"/>
    <property type="molecule type" value="Genomic_DNA"/>
</dbReference>
<comment type="caution">
    <text evidence="3">The sequence shown here is derived from an EMBL/GenBank/DDBJ whole genome shotgun (WGS) entry which is preliminary data.</text>
</comment>
<feature type="compositionally biased region" description="Pro residues" evidence="1">
    <location>
        <begin position="928"/>
        <end position="951"/>
    </location>
</feature>
<feature type="region of interest" description="Disordered" evidence="1">
    <location>
        <begin position="366"/>
        <end position="390"/>
    </location>
</feature>
<gene>
    <name evidence="3" type="ORF">GPECTOR_26g494</name>
</gene>
<dbReference type="OrthoDB" id="533218at2759"/>
<evidence type="ECO:0000313" key="3">
    <source>
        <dbReference type="EMBL" id="KXZ48591.1"/>
    </source>
</evidence>
<name>A0A150GFF8_GONPE</name>
<dbReference type="InterPro" id="IPR000782">
    <property type="entry name" value="FAS1_domain"/>
</dbReference>
<dbReference type="SUPFAM" id="SSF82153">
    <property type="entry name" value="FAS1 domain"/>
    <property type="match status" value="2"/>
</dbReference>
<dbReference type="InterPro" id="IPR036378">
    <property type="entry name" value="FAS1_dom_sf"/>
</dbReference>
<dbReference type="PANTHER" id="PTHR24216">
    <property type="entry name" value="PAXILLIN-RELATED"/>
    <property type="match status" value="1"/>
</dbReference>
<accession>A0A150GFF8</accession>
<reference evidence="4" key="1">
    <citation type="journal article" date="2016" name="Nat. Commun.">
        <title>The Gonium pectorale genome demonstrates co-option of cell cycle regulation during the evolution of multicellularity.</title>
        <authorList>
            <person name="Hanschen E.R."/>
            <person name="Marriage T.N."/>
            <person name="Ferris P.J."/>
            <person name="Hamaji T."/>
            <person name="Toyoda A."/>
            <person name="Fujiyama A."/>
            <person name="Neme R."/>
            <person name="Noguchi H."/>
            <person name="Minakuchi Y."/>
            <person name="Suzuki M."/>
            <person name="Kawai-Toyooka H."/>
            <person name="Smith D.R."/>
            <person name="Sparks H."/>
            <person name="Anderson J."/>
            <person name="Bakaric R."/>
            <person name="Luria V."/>
            <person name="Karger A."/>
            <person name="Kirschner M.W."/>
            <person name="Durand P.M."/>
            <person name="Michod R.E."/>
            <person name="Nozaki H."/>
            <person name="Olson B.J."/>
        </authorList>
    </citation>
    <scope>NUCLEOTIDE SEQUENCE [LARGE SCALE GENOMIC DNA]</scope>
    <source>
        <strain evidence="4">NIES-2863</strain>
    </source>
</reference>
<dbReference type="Proteomes" id="UP000075714">
    <property type="component" value="Unassembled WGS sequence"/>
</dbReference>
<evidence type="ECO:0000259" key="2">
    <source>
        <dbReference type="PROSITE" id="PS50213"/>
    </source>
</evidence>
<dbReference type="PROSITE" id="PS50213">
    <property type="entry name" value="FAS1"/>
    <property type="match status" value="1"/>
</dbReference>
<evidence type="ECO:0000313" key="4">
    <source>
        <dbReference type="Proteomes" id="UP000075714"/>
    </source>
</evidence>
<protein>
    <recommendedName>
        <fullName evidence="2">FAS1 domain-containing protein</fullName>
    </recommendedName>
</protein>
<feature type="region of interest" description="Disordered" evidence="1">
    <location>
        <begin position="708"/>
        <end position="736"/>
    </location>
</feature>
<feature type="compositionally biased region" description="Pro residues" evidence="1">
    <location>
        <begin position="368"/>
        <end position="388"/>
    </location>
</feature>